<keyword evidence="3 9" id="KW-0109">Calcium transport</keyword>
<dbReference type="NCBIfam" id="TIGR00378">
    <property type="entry name" value="cax"/>
    <property type="match status" value="1"/>
</dbReference>
<keyword evidence="6 9" id="KW-1133">Transmembrane helix</keyword>
<dbReference type="PANTHER" id="PTHR31503:SF22">
    <property type="entry name" value="VACUOLAR CALCIUM ION TRANSPORTER"/>
    <property type="match status" value="1"/>
</dbReference>
<dbReference type="InterPro" id="IPR044880">
    <property type="entry name" value="NCX_ion-bd_dom_sf"/>
</dbReference>
<dbReference type="GO" id="GO:0015369">
    <property type="term" value="F:calcium:proton antiporter activity"/>
    <property type="evidence" value="ECO:0007669"/>
    <property type="project" value="UniProtKB-UniRule"/>
</dbReference>
<gene>
    <name evidence="11" type="ORF">DSM104440_02075</name>
</gene>
<keyword evidence="9" id="KW-0050">Antiport</keyword>
<dbReference type="AlphaFoldDB" id="A0A6M4H8X4"/>
<dbReference type="Proteomes" id="UP000503096">
    <property type="component" value="Chromosome"/>
</dbReference>
<comment type="function">
    <text evidence="9">Ca(+)/H(+) antiporter that extrudes calcium in exchange for external protons.</text>
</comment>
<name>A0A6M4H8X4_9PROT</name>
<keyword evidence="8 9" id="KW-0472">Membrane</keyword>
<accession>A0A6M4H8X4</accession>
<dbReference type="FunCoup" id="A0A6M4H8X4">
    <property type="interactions" value="140"/>
</dbReference>
<evidence type="ECO:0000256" key="3">
    <source>
        <dbReference type="ARBA" id="ARBA00022568"/>
    </source>
</evidence>
<dbReference type="InterPro" id="IPR004798">
    <property type="entry name" value="CAX-like"/>
</dbReference>
<evidence type="ECO:0000256" key="2">
    <source>
        <dbReference type="ARBA" id="ARBA00022448"/>
    </source>
</evidence>
<comment type="similarity">
    <text evidence="9">Belongs to the Ca(2+):cation antiporter (CaCA) (TC 2.A.19) family.</text>
</comment>
<feature type="transmembrane region" description="Helical" evidence="9">
    <location>
        <begin position="238"/>
        <end position="261"/>
    </location>
</feature>
<dbReference type="InterPro" id="IPR004713">
    <property type="entry name" value="CaH_exchang"/>
</dbReference>
<dbReference type="PANTHER" id="PTHR31503">
    <property type="entry name" value="VACUOLAR CALCIUM ION TRANSPORTER"/>
    <property type="match status" value="1"/>
</dbReference>
<comment type="subcellular location">
    <subcellularLocation>
        <location evidence="1">Endomembrane system</location>
        <topology evidence="1">Multi-pass membrane protein</topology>
    </subcellularLocation>
</comment>
<keyword evidence="5 9" id="KW-0106">Calcium</keyword>
<feature type="domain" description="Sodium/calcium exchanger membrane region" evidence="10">
    <location>
        <begin position="170"/>
        <end position="314"/>
    </location>
</feature>
<dbReference type="InParanoid" id="A0A6M4H8X4"/>
<feature type="transmembrane region" description="Helical" evidence="9">
    <location>
        <begin position="296"/>
        <end position="316"/>
    </location>
</feature>
<evidence type="ECO:0000256" key="6">
    <source>
        <dbReference type="ARBA" id="ARBA00022989"/>
    </source>
</evidence>
<feature type="transmembrane region" description="Helical" evidence="9">
    <location>
        <begin position="90"/>
        <end position="112"/>
    </location>
</feature>
<evidence type="ECO:0000256" key="7">
    <source>
        <dbReference type="ARBA" id="ARBA00023065"/>
    </source>
</evidence>
<feature type="transmembrane region" description="Helical" evidence="9">
    <location>
        <begin position="273"/>
        <end position="290"/>
    </location>
</feature>
<organism evidence="11 12">
    <name type="scientific">Usitatibacter palustris</name>
    <dbReference type="NCBI Taxonomy" id="2732487"/>
    <lineage>
        <taxon>Bacteria</taxon>
        <taxon>Pseudomonadati</taxon>
        <taxon>Pseudomonadota</taxon>
        <taxon>Betaproteobacteria</taxon>
        <taxon>Nitrosomonadales</taxon>
        <taxon>Usitatibacteraceae</taxon>
        <taxon>Usitatibacter</taxon>
    </lineage>
</organism>
<keyword evidence="2 9" id="KW-0813">Transport</keyword>
<protein>
    <recommendedName>
        <fullName evidence="9">Ca(2+)/H(+) antiporter</fullName>
    </recommendedName>
</protein>
<dbReference type="Gene3D" id="1.20.1420.30">
    <property type="entry name" value="NCX, central ion-binding region"/>
    <property type="match status" value="1"/>
</dbReference>
<dbReference type="GO" id="GO:0006874">
    <property type="term" value="P:intracellular calcium ion homeostasis"/>
    <property type="evidence" value="ECO:0007669"/>
    <property type="project" value="TreeGrafter"/>
</dbReference>
<comment type="caution">
    <text evidence="9">Lacks conserved residue(s) required for the propagation of feature annotation.</text>
</comment>
<feature type="transmembrane region" description="Helical" evidence="9">
    <location>
        <begin position="204"/>
        <end position="226"/>
    </location>
</feature>
<dbReference type="GO" id="GO:0016020">
    <property type="term" value="C:membrane"/>
    <property type="evidence" value="ECO:0007669"/>
    <property type="project" value="InterPro"/>
</dbReference>
<dbReference type="KEGG" id="upl:DSM104440_02075"/>
<feature type="transmembrane region" description="Helical" evidence="9">
    <location>
        <begin position="170"/>
        <end position="192"/>
    </location>
</feature>
<keyword evidence="7 9" id="KW-0406">Ion transport</keyword>
<dbReference type="EMBL" id="CP053073">
    <property type="protein sequence ID" value="QJR15258.1"/>
    <property type="molecule type" value="Genomic_DNA"/>
</dbReference>
<evidence type="ECO:0000256" key="9">
    <source>
        <dbReference type="RuleBase" id="RU365028"/>
    </source>
</evidence>
<evidence type="ECO:0000256" key="8">
    <source>
        <dbReference type="ARBA" id="ARBA00023136"/>
    </source>
</evidence>
<evidence type="ECO:0000256" key="4">
    <source>
        <dbReference type="ARBA" id="ARBA00022692"/>
    </source>
</evidence>
<dbReference type="InterPro" id="IPR004837">
    <property type="entry name" value="NaCa_Exmemb"/>
</dbReference>
<feature type="domain" description="Sodium/calcium exchanger membrane region" evidence="10">
    <location>
        <begin position="2"/>
        <end position="144"/>
    </location>
</feature>
<reference evidence="11 12" key="1">
    <citation type="submission" date="2020-04" db="EMBL/GenBank/DDBJ databases">
        <title>Usitatibacter rugosus gen. nov., sp. nov. and Usitatibacter palustris sp. nov., novel members of Usitatibacteraceae fam. nov. within the order Nitrosomonadales isolated from soil.</title>
        <authorList>
            <person name="Huber K.J."/>
            <person name="Neumann-Schaal M."/>
            <person name="Geppert A."/>
            <person name="Luckner M."/>
            <person name="Wanner G."/>
            <person name="Overmann J."/>
        </authorList>
    </citation>
    <scope>NUCLEOTIDE SEQUENCE [LARGE SCALE GENOMIC DNA]</scope>
    <source>
        <strain evidence="11 12">Swamp67</strain>
    </source>
</reference>
<evidence type="ECO:0000256" key="5">
    <source>
        <dbReference type="ARBA" id="ARBA00022837"/>
    </source>
</evidence>
<sequence length="318" mass="33598">MPIARLIVQSTEHLATYTGDAIGGLLNATFGNAPELIIALVALKAGLVEMVRASIAGAILANLLLALGVAFFLGGLRFHTQTYQVGASRMYSSMMLIAAVSLMMPSAFSRFFAPNETLREEAMLNIGLAVVLLAAYVLYLVFMLKTHPEEFKSDSGGHDHEGPRWSKQRAIGGLVLASLLAAWMSEILVGAAEGTGKALGMSQVFIGIVFLAIVGGAAESGSAIAMATKNKLDLTVGIALGSCIQIALFIAPVLVIASYFIGPQPLELSFSRAETGSLFMAVLIGAFIAADGKSNWFKGVQLIAVYLVIALMFYFMPV</sequence>
<evidence type="ECO:0000259" key="10">
    <source>
        <dbReference type="Pfam" id="PF01699"/>
    </source>
</evidence>
<dbReference type="Pfam" id="PF01699">
    <property type="entry name" value="Na_Ca_ex"/>
    <property type="match status" value="2"/>
</dbReference>
<feature type="transmembrane region" description="Helical" evidence="9">
    <location>
        <begin position="124"/>
        <end position="144"/>
    </location>
</feature>
<evidence type="ECO:0000313" key="11">
    <source>
        <dbReference type="EMBL" id="QJR15258.1"/>
    </source>
</evidence>
<keyword evidence="4 9" id="KW-0812">Transmembrane</keyword>
<feature type="transmembrane region" description="Helical" evidence="9">
    <location>
        <begin position="55"/>
        <end position="78"/>
    </location>
</feature>
<evidence type="ECO:0000313" key="12">
    <source>
        <dbReference type="Proteomes" id="UP000503096"/>
    </source>
</evidence>
<feature type="transmembrane region" description="Helical" evidence="9">
    <location>
        <begin position="21"/>
        <end position="43"/>
    </location>
</feature>
<proteinExistence type="inferred from homology"/>
<keyword evidence="12" id="KW-1185">Reference proteome</keyword>
<evidence type="ECO:0000256" key="1">
    <source>
        <dbReference type="ARBA" id="ARBA00004127"/>
    </source>
</evidence>
<dbReference type="GO" id="GO:0012505">
    <property type="term" value="C:endomembrane system"/>
    <property type="evidence" value="ECO:0007669"/>
    <property type="project" value="UniProtKB-SubCell"/>
</dbReference>